<proteinExistence type="predicted"/>
<sequence length="100" mass="11579">MLRRKRFRLCSHQLLTQVTYPSIILAFMGVCFCTECSQDESLGALAALGNCQRQYFVFLQSFAQILFSCKPMREKYWRKAVPRGETVKCCLMSRFYSLGA</sequence>
<protein>
    <submittedName>
        <fullName evidence="1">Uncharacterized protein</fullName>
    </submittedName>
</protein>
<reference evidence="1 2" key="1">
    <citation type="journal article" date="2012" name="Genome Biol.">
        <title>Sequencing three crocodilian genomes to illuminate the evolution of archosaurs and amniotes.</title>
        <authorList>
            <person name="St John J.A."/>
            <person name="Braun E.L."/>
            <person name="Isberg S.R."/>
            <person name="Miles L.G."/>
            <person name="Chong A.Y."/>
            <person name="Gongora J."/>
            <person name="Dalzell P."/>
            <person name="Moran C."/>
            <person name="Bed'hom B."/>
            <person name="Abzhanov A."/>
            <person name="Burgess S.C."/>
            <person name="Cooksey A.M."/>
            <person name="Castoe T.A."/>
            <person name="Crawford N.G."/>
            <person name="Densmore L.D."/>
            <person name="Drew J.C."/>
            <person name="Edwards S.V."/>
            <person name="Faircloth B.C."/>
            <person name="Fujita M.K."/>
            <person name="Greenwold M.J."/>
            <person name="Hoffmann F.G."/>
            <person name="Howard J.M."/>
            <person name="Iguchi T."/>
            <person name="Janes D.E."/>
            <person name="Khan S.Y."/>
            <person name="Kohno S."/>
            <person name="de Koning A.J."/>
            <person name="Lance S.L."/>
            <person name="McCarthy F.M."/>
            <person name="McCormack J.E."/>
            <person name="Merchant M.E."/>
            <person name="Peterson D.G."/>
            <person name="Pollock D.D."/>
            <person name="Pourmand N."/>
            <person name="Raney B.J."/>
            <person name="Roessler K.A."/>
            <person name="Sanford J.R."/>
            <person name="Sawyer R.H."/>
            <person name="Schmidt C.J."/>
            <person name="Triplett E.W."/>
            <person name="Tuberville T.D."/>
            <person name="Venegas-Anaya M."/>
            <person name="Howard J.T."/>
            <person name="Jarvis E.D."/>
            <person name="Guillette L.J.Jr."/>
            <person name="Glenn T.C."/>
            <person name="Green R.E."/>
            <person name="Ray D.A."/>
        </authorList>
    </citation>
    <scope>NUCLEOTIDE SEQUENCE [LARGE SCALE GENOMIC DNA]</scope>
    <source>
        <strain evidence="1">KSC_2009_1</strain>
    </source>
</reference>
<gene>
    <name evidence="1" type="ORF">Y1Q_0024054</name>
</gene>
<keyword evidence="2" id="KW-1185">Reference proteome</keyword>
<evidence type="ECO:0000313" key="2">
    <source>
        <dbReference type="Proteomes" id="UP000050525"/>
    </source>
</evidence>
<accession>A0A151NHI2</accession>
<evidence type="ECO:0000313" key="1">
    <source>
        <dbReference type="EMBL" id="KYO36281.1"/>
    </source>
</evidence>
<dbReference type="EMBL" id="AKHW03002956">
    <property type="protein sequence ID" value="KYO36281.1"/>
    <property type="molecule type" value="Genomic_DNA"/>
</dbReference>
<dbReference type="STRING" id="8496.A0A151NHI2"/>
<organism evidence="1 2">
    <name type="scientific">Alligator mississippiensis</name>
    <name type="common">American alligator</name>
    <dbReference type="NCBI Taxonomy" id="8496"/>
    <lineage>
        <taxon>Eukaryota</taxon>
        <taxon>Metazoa</taxon>
        <taxon>Chordata</taxon>
        <taxon>Craniata</taxon>
        <taxon>Vertebrata</taxon>
        <taxon>Euteleostomi</taxon>
        <taxon>Archelosauria</taxon>
        <taxon>Archosauria</taxon>
        <taxon>Crocodylia</taxon>
        <taxon>Alligatoridae</taxon>
        <taxon>Alligatorinae</taxon>
        <taxon>Alligator</taxon>
    </lineage>
</organism>
<comment type="caution">
    <text evidence="1">The sequence shown here is derived from an EMBL/GenBank/DDBJ whole genome shotgun (WGS) entry which is preliminary data.</text>
</comment>
<dbReference type="AlphaFoldDB" id="A0A151NHI2"/>
<dbReference type="Proteomes" id="UP000050525">
    <property type="component" value="Unassembled WGS sequence"/>
</dbReference>
<name>A0A151NHI2_ALLMI</name>